<reference evidence="8 9" key="1">
    <citation type="submission" date="2013-08" db="EMBL/GenBank/DDBJ databases">
        <authorList>
            <person name="Durkin A.S."/>
            <person name="Haft D.R."/>
            <person name="McCorrison J."/>
            <person name="Torralba M."/>
            <person name="Gillis M."/>
            <person name="Haft D.H."/>
            <person name="Methe B."/>
            <person name="Sutton G."/>
            <person name="Nelson K.E."/>
        </authorList>
    </citation>
    <scope>NUCLEOTIDE SEQUENCE [LARGE SCALE GENOMIC DNA]</scope>
    <source>
        <strain evidence="8 9">F0068</strain>
    </source>
</reference>
<dbReference type="EMBL" id="AWET01000027">
    <property type="protein sequence ID" value="ERK01435.1"/>
    <property type="molecule type" value="Genomic_DNA"/>
</dbReference>
<evidence type="ECO:0000259" key="7">
    <source>
        <dbReference type="Pfam" id="PF01923"/>
    </source>
</evidence>
<dbReference type="GO" id="GO:0008817">
    <property type="term" value="F:corrinoid adenosyltransferase activity"/>
    <property type="evidence" value="ECO:0007669"/>
    <property type="project" value="UniProtKB-UniRule"/>
</dbReference>
<dbReference type="NCBIfam" id="TIGR00636">
    <property type="entry name" value="PduO_Nterm"/>
    <property type="match status" value="1"/>
</dbReference>
<dbReference type="PANTHER" id="PTHR12213">
    <property type="entry name" value="CORRINOID ADENOSYLTRANSFERASE"/>
    <property type="match status" value="1"/>
</dbReference>
<dbReference type="FunFam" id="1.20.1200.10:FF:000001">
    <property type="entry name" value="Cob(I)yrinic acid a,c-diamide adenosyltransferase"/>
    <property type="match status" value="1"/>
</dbReference>
<comment type="pathway">
    <text evidence="6">Cofactor biosynthesis; adenosylcobalamin biosynthesis; adenosylcobalamin from cob(II)yrinate a,c-diamide: step 2/7.</text>
</comment>
<dbReference type="GO" id="GO:0005524">
    <property type="term" value="F:ATP binding"/>
    <property type="evidence" value="ECO:0007669"/>
    <property type="project" value="UniProtKB-UniRule"/>
</dbReference>
<name>U2MIF0_9BACT</name>
<dbReference type="PANTHER" id="PTHR12213:SF0">
    <property type="entry name" value="CORRINOID ADENOSYLTRANSFERASE MMAB"/>
    <property type="match status" value="1"/>
</dbReference>
<dbReference type="PATRIC" id="fig|1081904.3.peg.1218"/>
<dbReference type="SUPFAM" id="SSF89028">
    <property type="entry name" value="Cobalamin adenosyltransferase-like"/>
    <property type="match status" value="1"/>
</dbReference>
<evidence type="ECO:0000256" key="4">
    <source>
        <dbReference type="ARBA" id="ARBA00022741"/>
    </source>
</evidence>
<sequence length="184" mass="20534">MKIYTKTGDSGTTSLIGGRRVAKCDKRIEAYGALDELNAHLGMLVSLTADEDVRVFVEQIQCDLFDIGSYLAADPPGNLCRGVSVIDDGAVRRLEEQIDAMVFSIPEQTSFIIPGGCREAAWAHVCRTVCRRAERRMVDCGKDVCLSPQILHYMNRLSDYLFVLARKLNFVAHTAEKKWQSTCK</sequence>
<dbReference type="Pfam" id="PF01923">
    <property type="entry name" value="Cob_adeno_trans"/>
    <property type="match status" value="1"/>
</dbReference>
<evidence type="ECO:0000256" key="3">
    <source>
        <dbReference type="ARBA" id="ARBA00022679"/>
    </source>
</evidence>
<dbReference type="AlphaFoldDB" id="U2MIF0"/>
<keyword evidence="9" id="KW-1185">Reference proteome</keyword>
<evidence type="ECO:0000313" key="8">
    <source>
        <dbReference type="EMBL" id="ERK01435.1"/>
    </source>
</evidence>
<comment type="caution">
    <text evidence="8">The sequence shown here is derived from an EMBL/GenBank/DDBJ whole genome shotgun (WGS) entry which is preliminary data.</text>
</comment>
<keyword evidence="4 6" id="KW-0547">Nucleotide-binding</keyword>
<evidence type="ECO:0000256" key="1">
    <source>
        <dbReference type="ARBA" id="ARBA00007487"/>
    </source>
</evidence>
<evidence type="ECO:0000256" key="6">
    <source>
        <dbReference type="RuleBase" id="RU366026"/>
    </source>
</evidence>
<dbReference type="UniPathway" id="UPA00148">
    <property type="reaction ID" value="UER00233"/>
</dbReference>
<comment type="catalytic activity">
    <reaction evidence="6">
        <text>2 cob(II)yrinate a,c diamide + reduced [electron-transfer flavoprotein] + 2 ATP = 2 adenosylcob(III)yrinate a,c-diamide + 2 triphosphate + oxidized [electron-transfer flavoprotein] + 3 H(+)</text>
        <dbReference type="Rhea" id="RHEA:11528"/>
        <dbReference type="Rhea" id="RHEA-COMP:10685"/>
        <dbReference type="Rhea" id="RHEA-COMP:10686"/>
        <dbReference type="ChEBI" id="CHEBI:15378"/>
        <dbReference type="ChEBI" id="CHEBI:18036"/>
        <dbReference type="ChEBI" id="CHEBI:30616"/>
        <dbReference type="ChEBI" id="CHEBI:57692"/>
        <dbReference type="ChEBI" id="CHEBI:58307"/>
        <dbReference type="ChEBI" id="CHEBI:58503"/>
        <dbReference type="ChEBI" id="CHEBI:58537"/>
        <dbReference type="EC" id="2.5.1.17"/>
    </reaction>
</comment>
<keyword evidence="6" id="KW-0169">Cobalamin biosynthesis</keyword>
<comment type="similarity">
    <text evidence="1 6">Belongs to the Cob(I)alamin adenosyltransferase family.</text>
</comment>
<evidence type="ECO:0000256" key="2">
    <source>
        <dbReference type="ARBA" id="ARBA00011233"/>
    </source>
</evidence>
<dbReference type="InterPro" id="IPR036451">
    <property type="entry name" value="CblAdoTrfase-like_sf"/>
</dbReference>
<accession>U2MIF0</accession>
<keyword evidence="5 6" id="KW-0067">ATP-binding</keyword>
<dbReference type="InterPro" id="IPR016030">
    <property type="entry name" value="CblAdoTrfase-like"/>
</dbReference>
<dbReference type="EC" id="2.5.1.17" evidence="6"/>
<protein>
    <recommendedName>
        <fullName evidence="6">Corrinoid adenosyltransferase</fullName>
        <ecNumber evidence="6">2.5.1.17</ecNumber>
    </recommendedName>
    <alternativeName>
        <fullName evidence="6">Cob(II)alamin adenosyltransferase</fullName>
    </alternativeName>
    <alternativeName>
        <fullName evidence="6">Cob(II)yrinic acid a,c-diamide adenosyltransferase</fullName>
    </alternativeName>
    <alternativeName>
        <fullName evidence="6">Cobinamide/cobalamin adenosyltransferase</fullName>
    </alternativeName>
</protein>
<proteinExistence type="inferred from homology"/>
<dbReference type="GO" id="GO:0009236">
    <property type="term" value="P:cobalamin biosynthetic process"/>
    <property type="evidence" value="ECO:0007669"/>
    <property type="project" value="UniProtKB-UniRule"/>
</dbReference>
<gene>
    <name evidence="8" type="ORF">HMPREF1218_2060</name>
</gene>
<organism evidence="8 9">
    <name type="scientific">Hoylesella pleuritidis F0068</name>
    <dbReference type="NCBI Taxonomy" id="1081904"/>
    <lineage>
        <taxon>Bacteria</taxon>
        <taxon>Pseudomonadati</taxon>
        <taxon>Bacteroidota</taxon>
        <taxon>Bacteroidia</taxon>
        <taxon>Bacteroidales</taxon>
        <taxon>Prevotellaceae</taxon>
        <taxon>Hoylesella</taxon>
    </lineage>
</organism>
<dbReference type="RefSeq" id="WP_021583865.1">
    <property type="nucleotide sequence ID" value="NZ_AWET01000027.1"/>
</dbReference>
<evidence type="ECO:0000256" key="5">
    <source>
        <dbReference type="ARBA" id="ARBA00022840"/>
    </source>
</evidence>
<feature type="domain" description="Cobalamin adenosyltransferase-like" evidence="7">
    <location>
        <begin position="3"/>
        <end position="167"/>
    </location>
</feature>
<evidence type="ECO:0000313" key="9">
    <source>
        <dbReference type="Proteomes" id="UP000016600"/>
    </source>
</evidence>
<dbReference type="InterPro" id="IPR029499">
    <property type="entry name" value="PduO-typ"/>
</dbReference>
<comment type="catalytic activity">
    <reaction evidence="6">
        <text>2 cob(II)alamin + reduced [electron-transfer flavoprotein] + 2 ATP = 2 adenosylcob(III)alamin + 2 triphosphate + oxidized [electron-transfer flavoprotein] + 3 H(+)</text>
        <dbReference type="Rhea" id="RHEA:28671"/>
        <dbReference type="Rhea" id="RHEA-COMP:10685"/>
        <dbReference type="Rhea" id="RHEA-COMP:10686"/>
        <dbReference type="ChEBI" id="CHEBI:15378"/>
        <dbReference type="ChEBI" id="CHEBI:16304"/>
        <dbReference type="ChEBI" id="CHEBI:18036"/>
        <dbReference type="ChEBI" id="CHEBI:18408"/>
        <dbReference type="ChEBI" id="CHEBI:30616"/>
        <dbReference type="ChEBI" id="CHEBI:57692"/>
        <dbReference type="ChEBI" id="CHEBI:58307"/>
        <dbReference type="EC" id="2.5.1.17"/>
    </reaction>
</comment>
<comment type="subunit">
    <text evidence="2">Homotrimer.</text>
</comment>
<keyword evidence="3 6" id="KW-0808">Transferase</keyword>
<dbReference type="Proteomes" id="UP000016600">
    <property type="component" value="Unassembled WGS sequence"/>
</dbReference>
<dbReference type="Gene3D" id="1.20.1200.10">
    <property type="entry name" value="Cobalamin adenosyltransferase-like"/>
    <property type="match status" value="1"/>
</dbReference>